<evidence type="ECO:0000313" key="2">
    <source>
        <dbReference type="Proteomes" id="UP000001357"/>
    </source>
</evidence>
<reference evidence="1 2" key="1">
    <citation type="journal article" date="2008" name="Nature">
        <title>The genome of the choanoflagellate Monosiga brevicollis and the origin of metazoans.</title>
        <authorList>
            <consortium name="JGI Sequencing"/>
            <person name="King N."/>
            <person name="Westbrook M.J."/>
            <person name="Young S.L."/>
            <person name="Kuo A."/>
            <person name="Abedin M."/>
            <person name="Chapman J."/>
            <person name="Fairclough S."/>
            <person name="Hellsten U."/>
            <person name="Isogai Y."/>
            <person name="Letunic I."/>
            <person name="Marr M."/>
            <person name="Pincus D."/>
            <person name="Putnam N."/>
            <person name="Rokas A."/>
            <person name="Wright K.J."/>
            <person name="Zuzow R."/>
            <person name="Dirks W."/>
            <person name="Good M."/>
            <person name="Goodstein D."/>
            <person name="Lemons D."/>
            <person name="Li W."/>
            <person name="Lyons J.B."/>
            <person name="Morris A."/>
            <person name="Nichols S."/>
            <person name="Richter D.J."/>
            <person name="Salamov A."/>
            <person name="Bork P."/>
            <person name="Lim W.A."/>
            <person name="Manning G."/>
            <person name="Miller W.T."/>
            <person name="McGinnis W."/>
            <person name="Shapiro H."/>
            <person name="Tjian R."/>
            <person name="Grigoriev I.V."/>
            <person name="Rokhsar D."/>
        </authorList>
    </citation>
    <scope>NUCLEOTIDE SEQUENCE [LARGE SCALE GENOMIC DNA]</scope>
    <source>
        <strain evidence="2">MX1 / ATCC 50154</strain>
    </source>
</reference>
<gene>
    <name evidence="1" type="ORF">MONBRDRAFT_33649</name>
</gene>
<dbReference type="Proteomes" id="UP000001357">
    <property type="component" value="Unassembled WGS sequence"/>
</dbReference>
<evidence type="ECO:0000313" key="1">
    <source>
        <dbReference type="EMBL" id="EDQ86861.1"/>
    </source>
</evidence>
<organism evidence="1 2">
    <name type="scientific">Monosiga brevicollis</name>
    <name type="common">Choanoflagellate</name>
    <dbReference type="NCBI Taxonomy" id="81824"/>
    <lineage>
        <taxon>Eukaryota</taxon>
        <taxon>Choanoflagellata</taxon>
        <taxon>Craspedida</taxon>
        <taxon>Salpingoecidae</taxon>
        <taxon>Monosiga</taxon>
    </lineage>
</organism>
<dbReference type="AlphaFoldDB" id="A9V6T2"/>
<protein>
    <recommendedName>
        <fullName evidence="3">Nucleoside-diphosphate kinase</fullName>
    </recommendedName>
</protein>
<dbReference type="eggNOG" id="ENOG502RIE8">
    <property type="taxonomic scope" value="Eukaryota"/>
</dbReference>
<dbReference type="InParanoid" id="A9V6T2"/>
<name>A9V6T2_MONBE</name>
<accession>A9V6T2</accession>
<dbReference type="EMBL" id="CH991563">
    <property type="protein sequence ID" value="EDQ86861.1"/>
    <property type="molecule type" value="Genomic_DNA"/>
</dbReference>
<dbReference type="InterPro" id="IPR036850">
    <property type="entry name" value="NDK-like_dom_sf"/>
</dbReference>
<dbReference type="SUPFAM" id="SSF54919">
    <property type="entry name" value="Nucleoside diphosphate kinase, NDK"/>
    <property type="match status" value="1"/>
</dbReference>
<proteinExistence type="predicted"/>
<dbReference type="KEGG" id="mbr:MONBRDRAFT_33649"/>
<dbReference type="RefSeq" id="XP_001748406.1">
    <property type="nucleotide sequence ID" value="XM_001748354.1"/>
</dbReference>
<sequence>MAMRSVLAAGRGLGRSAVVARRAASTGRTASTTNTWASLAFMGGAGVAVAYLLSQQTITVASSDSALEKRVAQIEVELSNNRNRAFVFVKPHAVNDKVVDVVKQKLAEAGISITSEGALEANVIDEKMLIDNHYGAIASKAVKLQPKELNVPSSGQEKFQKAFGESWTDVIGKGKVYNAAGACQKLGITGSDLDKKWAGLKRDVNLIKFGGGFYCGQVEKDVYVINGFYMSMREAYVRPGSSIHYFTVEWNPDTLSWADFRGKVLGATDPKTADKSSVRRHIFDNWRALGLSSEPNVGDNGVHASASPFEAMAERVNWVGATISEDGFGKAMLASGIPAPMANEWRDDPQVKFAGGKSSLFDLLEDLDARECLAKSVEIAAQQ</sequence>
<evidence type="ECO:0008006" key="3">
    <source>
        <dbReference type="Google" id="ProtNLM"/>
    </source>
</evidence>
<keyword evidence="2" id="KW-1185">Reference proteome</keyword>
<dbReference type="GeneID" id="5893640"/>
<dbReference type="OMA" id="MLIDNHY"/>
<dbReference type="Gene3D" id="3.30.70.141">
    <property type="entry name" value="Nucleoside diphosphate kinase-like domain"/>
    <property type="match status" value="1"/>
</dbReference>